<evidence type="ECO:0000313" key="2">
    <source>
        <dbReference type="EMBL" id="MBB6096272.1"/>
    </source>
</evidence>
<accession>A0A841HWE4</accession>
<gene>
    <name evidence="2" type="ORF">HNQ60_005194</name>
</gene>
<dbReference type="AlphaFoldDB" id="A0A841HWE4"/>
<organism evidence="2 3">
    <name type="scientific">Povalibacter uvarum</name>
    <dbReference type="NCBI Taxonomy" id="732238"/>
    <lineage>
        <taxon>Bacteria</taxon>
        <taxon>Pseudomonadati</taxon>
        <taxon>Pseudomonadota</taxon>
        <taxon>Gammaproteobacteria</taxon>
        <taxon>Steroidobacterales</taxon>
        <taxon>Steroidobacteraceae</taxon>
        <taxon>Povalibacter</taxon>
    </lineage>
</organism>
<protein>
    <submittedName>
        <fullName evidence="2">Uncharacterized protein</fullName>
    </submittedName>
</protein>
<evidence type="ECO:0000313" key="3">
    <source>
        <dbReference type="Proteomes" id="UP000588068"/>
    </source>
</evidence>
<sequence length="397" mass="43127">MIFKIVRTLTLGVVALAMPLLVPTHANDVASSTSPRPLLAGVGARGVFDPSVTEDPETRRLWMSYSSFDASLHSQSGVNLRLASSDDGETWRDAGIVQRFTDVVVGPLAETAEVEGYVEEGSRGTWQNGTSTLVYDGHAPRDQRWKLFWQQTLWVSDVPRYASYSWIALKMADAPENLANATPIKLFTGYMARTTGESADAPAFSPIPGPPAIQLDKKDAQLGACMFGQPAALSAPDGLYLALDCAWLGTRALLHTVLLRCTYPGCVPTDAATWRAIGRLTEPRDGPQLNEQYLGFGGTSLVENGGRYYLIATPISSDANRYDGCNVYRFEDLAYGRLERKRGKLVVAETVHGIPGTYHGACAAHSRLPGILLSQIISTAAPRVMQIRATDVKLPRK</sequence>
<dbReference type="Gene3D" id="2.115.10.20">
    <property type="entry name" value="Glycosyl hydrolase domain, family 43"/>
    <property type="match status" value="1"/>
</dbReference>
<evidence type="ECO:0000256" key="1">
    <source>
        <dbReference type="SAM" id="SignalP"/>
    </source>
</evidence>
<feature type="chain" id="PRO_5032854316" evidence="1">
    <location>
        <begin position="27"/>
        <end position="397"/>
    </location>
</feature>
<dbReference type="RefSeq" id="WP_184335663.1">
    <property type="nucleotide sequence ID" value="NZ_JACHHZ010000007.1"/>
</dbReference>
<dbReference type="Proteomes" id="UP000588068">
    <property type="component" value="Unassembled WGS sequence"/>
</dbReference>
<comment type="caution">
    <text evidence="2">The sequence shown here is derived from an EMBL/GenBank/DDBJ whole genome shotgun (WGS) entry which is preliminary data.</text>
</comment>
<name>A0A841HWE4_9GAMM</name>
<dbReference type="EMBL" id="JACHHZ010000007">
    <property type="protein sequence ID" value="MBB6096272.1"/>
    <property type="molecule type" value="Genomic_DNA"/>
</dbReference>
<keyword evidence="1" id="KW-0732">Signal</keyword>
<proteinExistence type="predicted"/>
<feature type="signal peptide" evidence="1">
    <location>
        <begin position="1"/>
        <end position="26"/>
    </location>
</feature>
<keyword evidence="3" id="KW-1185">Reference proteome</keyword>
<reference evidence="2 3" key="1">
    <citation type="submission" date="2020-08" db="EMBL/GenBank/DDBJ databases">
        <title>Genomic Encyclopedia of Type Strains, Phase IV (KMG-IV): sequencing the most valuable type-strain genomes for metagenomic binning, comparative biology and taxonomic classification.</title>
        <authorList>
            <person name="Goeker M."/>
        </authorList>
    </citation>
    <scope>NUCLEOTIDE SEQUENCE [LARGE SCALE GENOMIC DNA]</scope>
    <source>
        <strain evidence="2 3">DSM 26723</strain>
    </source>
</reference>
<dbReference type="InterPro" id="IPR023296">
    <property type="entry name" value="Glyco_hydro_beta-prop_sf"/>
</dbReference>